<organism evidence="1 2">
    <name type="scientific">Aphis craccivora</name>
    <name type="common">Cowpea aphid</name>
    <dbReference type="NCBI Taxonomy" id="307492"/>
    <lineage>
        <taxon>Eukaryota</taxon>
        <taxon>Metazoa</taxon>
        <taxon>Ecdysozoa</taxon>
        <taxon>Arthropoda</taxon>
        <taxon>Hexapoda</taxon>
        <taxon>Insecta</taxon>
        <taxon>Pterygota</taxon>
        <taxon>Neoptera</taxon>
        <taxon>Paraneoptera</taxon>
        <taxon>Hemiptera</taxon>
        <taxon>Sternorrhyncha</taxon>
        <taxon>Aphidomorpha</taxon>
        <taxon>Aphidoidea</taxon>
        <taxon>Aphididae</taxon>
        <taxon>Aphidini</taxon>
        <taxon>Aphis</taxon>
        <taxon>Aphis</taxon>
    </lineage>
</organism>
<dbReference type="EMBL" id="VUJU01000051">
    <property type="protein sequence ID" value="KAF0773526.1"/>
    <property type="molecule type" value="Genomic_DNA"/>
</dbReference>
<proteinExistence type="predicted"/>
<feature type="non-terminal residue" evidence="1">
    <location>
        <position position="1"/>
    </location>
</feature>
<sequence length="8" mass="973">LTSCFKKF</sequence>
<keyword evidence="2" id="KW-1185">Reference proteome</keyword>
<evidence type="ECO:0000313" key="2">
    <source>
        <dbReference type="Proteomes" id="UP000478052"/>
    </source>
</evidence>
<dbReference type="Proteomes" id="UP000478052">
    <property type="component" value="Unassembled WGS sequence"/>
</dbReference>
<protein>
    <submittedName>
        <fullName evidence="1">Uncharacterized protein</fullName>
    </submittedName>
</protein>
<name>A0A6G0ZPS1_APHCR</name>
<accession>A0A6G0ZPS1</accession>
<reference evidence="1 2" key="1">
    <citation type="submission" date="2019-08" db="EMBL/GenBank/DDBJ databases">
        <title>Whole genome of Aphis craccivora.</title>
        <authorList>
            <person name="Voronova N.V."/>
            <person name="Shulinski R.S."/>
            <person name="Bandarenka Y.V."/>
            <person name="Zhorov D.G."/>
            <person name="Warner D."/>
        </authorList>
    </citation>
    <scope>NUCLEOTIDE SEQUENCE [LARGE SCALE GENOMIC DNA]</scope>
    <source>
        <strain evidence="1">180601</strain>
        <tissue evidence="1">Whole Body</tissue>
    </source>
</reference>
<gene>
    <name evidence="1" type="ORF">FWK35_00004697</name>
</gene>
<comment type="caution">
    <text evidence="1">The sequence shown here is derived from an EMBL/GenBank/DDBJ whole genome shotgun (WGS) entry which is preliminary data.</text>
</comment>
<evidence type="ECO:0000313" key="1">
    <source>
        <dbReference type="EMBL" id="KAF0773526.1"/>
    </source>
</evidence>